<dbReference type="PANTHER" id="PTHR33303:SF2">
    <property type="entry name" value="COA-BINDING DOMAIN-CONTAINING PROTEIN"/>
    <property type="match status" value="1"/>
</dbReference>
<keyword evidence="3" id="KW-1185">Reference proteome</keyword>
<dbReference type="InterPro" id="IPR036291">
    <property type="entry name" value="NAD(P)-bd_dom_sf"/>
</dbReference>
<evidence type="ECO:0000313" key="2">
    <source>
        <dbReference type="EMBL" id="CAL1706145.1"/>
    </source>
</evidence>
<name>A0ABP1DE75_9APHY</name>
<evidence type="ECO:0000313" key="3">
    <source>
        <dbReference type="Proteomes" id="UP001497453"/>
    </source>
</evidence>
<dbReference type="SUPFAM" id="SSF51735">
    <property type="entry name" value="NAD(P)-binding Rossmann-fold domains"/>
    <property type="match status" value="1"/>
</dbReference>
<feature type="domain" description="CoA-binding" evidence="1">
    <location>
        <begin position="16"/>
        <end position="127"/>
    </location>
</feature>
<accession>A0ABP1DE75</accession>
<dbReference type="Gene3D" id="3.40.50.720">
    <property type="entry name" value="NAD(P)-binding Rossmann-like Domain"/>
    <property type="match status" value="1"/>
</dbReference>
<gene>
    <name evidence="2" type="ORF">GFSPODELE1_LOCUS5732</name>
</gene>
<protein>
    <recommendedName>
        <fullName evidence="1">CoA-binding domain-containing protein</fullName>
    </recommendedName>
</protein>
<dbReference type="InterPro" id="IPR003781">
    <property type="entry name" value="CoA-bd"/>
</dbReference>
<evidence type="ECO:0000259" key="1">
    <source>
        <dbReference type="Pfam" id="PF13380"/>
    </source>
</evidence>
<dbReference type="EMBL" id="OZ037947">
    <property type="protein sequence ID" value="CAL1706145.1"/>
    <property type="molecule type" value="Genomic_DNA"/>
</dbReference>
<proteinExistence type="predicted"/>
<dbReference type="Proteomes" id="UP001497453">
    <property type="component" value="Chromosome 4"/>
</dbReference>
<dbReference type="Pfam" id="PF13380">
    <property type="entry name" value="CoA_binding_2"/>
    <property type="match status" value="1"/>
</dbReference>
<organism evidence="2 3">
    <name type="scientific">Somion occarium</name>
    <dbReference type="NCBI Taxonomy" id="3059160"/>
    <lineage>
        <taxon>Eukaryota</taxon>
        <taxon>Fungi</taxon>
        <taxon>Dikarya</taxon>
        <taxon>Basidiomycota</taxon>
        <taxon>Agaricomycotina</taxon>
        <taxon>Agaricomycetes</taxon>
        <taxon>Polyporales</taxon>
        <taxon>Cerrenaceae</taxon>
        <taxon>Somion</taxon>
    </lineage>
</organism>
<sequence length="135" mass="14583">MPGTAEIKKTFLSSPKYAVVGASKNQTKFGTKVLKWYLVRNKDKEEELEGVCPLRTLADLPSPTQTSVSIITPAKITLGILEQAKALGVPALWLQPGAEDAEVIKFIDENDLSDKVIYGGPCILVEGDGIIKSLL</sequence>
<reference evidence="3" key="1">
    <citation type="submission" date="2024-04" db="EMBL/GenBank/DDBJ databases">
        <authorList>
            <person name="Shaw F."/>
            <person name="Minotto A."/>
        </authorList>
    </citation>
    <scope>NUCLEOTIDE SEQUENCE [LARGE SCALE GENOMIC DNA]</scope>
</reference>
<dbReference type="PANTHER" id="PTHR33303">
    <property type="entry name" value="CYTOPLASMIC PROTEIN-RELATED"/>
    <property type="match status" value="1"/>
</dbReference>